<evidence type="ECO:0000256" key="4">
    <source>
        <dbReference type="ARBA" id="ARBA00023163"/>
    </source>
</evidence>
<dbReference type="InterPro" id="IPR036388">
    <property type="entry name" value="WH-like_DNA-bd_sf"/>
</dbReference>
<dbReference type="InterPro" id="IPR013325">
    <property type="entry name" value="RNA_pol_sigma_r2"/>
</dbReference>
<dbReference type="RefSeq" id="WP_132247982.1">
    <property type="nucleotide sequence ID" value="NZ_SLWV01000038.1"/>
</dbReference>
<dbReference type="SUPFAM" id="SSF88946">
    <property type="entry name" value="Sigma2 domain of RNA polymerase sigma factors"/>
    <property type="match status" value="1"/>
</dbReference>
<comment type="similarity">
    <text evidence="1">Belongs to the sigma-70 factor family. ECF subfamily.</text>
</comment>
<gene>
    <name evidence="7" type="ORF">EV214_13819</name>
</gene>
<dbReference type="InterPro" id="IPR039425">
    <property type="entry name" value="RNA_pol_sigma-70-like"/>
</dbReference>
<dbReference type="PANTHER" id="PTHR43133">
    <property type="entry name" value="RNA POLYMERASE ECF-TYPE SIGMA FACTO"/>
    <property type="match status" value="1"/>
</dbReference>
<evidence type="ECO:0000256" key="1">
    <source>
        <dbReference type="ARBA" id="ARBA00010641"/>
    </source>
</evidence>
<evidence type="ECO:0000259" key="6">
    <source>
        <dbReference type="Pfam" id="PF08281"/>
    </source>
</evidence>
<dbReference type="EMBL" id="SLWV01000038">
    <property type="protein sequence ID" value="TCO68876.1"/>
    <property type="molecule type" value="Genomic_DNA"/>
</dbReference>
<accession>A0A4R2KEW3</accession>
<dbReference type="Proteomes" id="UP000294919">
    <property type="component" value="Unassembled WGS sequence"/>
</dbReference>
<dbReference type="OrthoDB" id="9782703at2"/>
<sequence length="178" mass="20875">MELTSFLDYRKKTVVDKAKNGDKEAFLSLMDENRLNIYRVARGILKNEEDIKDAIQNTLIKAFENIYTLKKDKYFKTWLIRILINECNETLRKNKRSVALDENIGGIDEKYHDRYENMDLINAINLLSDECRVTITLFYFDDLSVKNISEILKVSEGTVKSRLNRARAKLREILGEDE</sequence>
<dbReference type="Gene3D" id="1.10.1740.10">
    <property type="match status" value="1"/>
</dbReference>
<dbReference type="GO" id="GO:0006352">
    <property type="term" value="P:DNA-templated transcription initiation"/>
    <property type="evidence" value="ECO:0007669"/>
    <property type="project" value="InterPro"/>
</dbReference>
<dbReference type="AlphaFoldDB" id="A0A4R2KEW3"/>
<dbReference type="Gene3D" id="1.10.10.10">
    <property type="entry name" value="Winged helix-like DNA-binding domain superfamily/Winged helix DNA-binding domain"/>
    <property type="match status" value="1"/>
</dbReference>
<name>A0A4R2KEW3_9FIRM</name>
<comment type="caution">
    <text evidence="7">The sequence shown here is derived from an EMBL/GenBank/DDBJ whole genome shotgun (WGS) entry which is preliminary data.</text>
</comment>
<dbReference type="GO" id="GO:0003677">
    <property type="term" value="F:DNA binding"/>
    <property type="evidence" value="ECO:0007669"/>
    <property type="project" value="InterPro"/>
</dbReference>
<dbReference type="Pfam" id="PF08281">
    <property type="entry name" value="Sigma70_r4_2"/>
    <property type="match status" value="1"/>
</dbReference>
<dbReference type="InterPro" id="IPR013324">
    <property type="entry name" value="RNA_pol_sigma_r3/r4-like"/>
</dbReference>
<dbReference type="InterPro" id="IPR014284">
    <property type="entry name" value="RNA_pol_sigma-70_dom"/>
</dbReference>
<reference evidence="7 8" key="1">
    <citation type="submission" date="2019-03" db="EMBL/GenBank/DDBJ databases">
        <title>Genomic Encyclopedia of Type Strains, Phase IV (KMG-IV): sequencing the most valuable type-strain genomes for metagenomic binning, comparative biology and taxonomic classification.</title>
        <authorList>
            <person name="Goeker M."/>
        </authorList>
    </citation>
    <scope>NUCLEOTIDE SEQUENCE [LARGE SCALE GENOMIC DNA]</scope>
    <source>
        <strain evidence="7 8">DSM 102940</strain>
    </source>
</reference>
<dbReference type="NCBIfam" id="TIGR02937">
    <property type="entry name" value="sigma70-ECF"/>
    <property type="match status" value="1"/>
</dbReference>
<evidence type="ECO:0000313" key="8">
    <source>
        <dbReference type="Proteomes" id="UP000294919"/>
    </source>
</evidence>
<evidence type="ECO:0000259" key="5">
    <source>
        <dbReference type="Pfam" id="PF04542"/>
    </source>
</evidence>
<dbReference type="Pfam" id="PF04542">
    <property type="entry name" value="Sigma70_r2"/>
    <property type="match status" value="1"/>
</dbReference>
<evidence type="ECO:0000313" key="7">
    <source>
        <dbReference type="EMBL" id="TCO68876.1"/>
    </source>
</evidence>
<dbReference type="SUPFAM" id="SSF88659">
    <property type="entry name" value="Sigma3 and sigma4 domains of RNA polymerase sigma factors"/>
    <property type="match status" value="1"/>
</dbReference>
<protein>
    <submittedName>
        <fullName evidence="7">RNA polymerase sigma-70 factor (ECF subfamily)</fullName>
    </submittedName>
</protein>
<feature type="domain" description="RNA polymerase sigma factor 70 region 4 type 2" evidence="6">
    <location>
        <begin position="119"/>
        <end position="170"/>
    </location>
</feature>
<evidence type="ECO:0000256" key="3">
    <source>
        <dbReference type="ARBA" id="ARBA00023082"/>
    </source>
</evidence>
<dbReference type="GO" id="GO:0016987">
    <property type="term" value="F:sigma factor activity"/>
    <property type="evidence" value="ECO:0007669"/>
    <property type="project" value="UniProtKB-KW"/>
</dbReference>
<proteinExistence type="inferred from homology"/>
<evidence type="ECO:0000256" key="2">
    <source>
        <dbReference type="ARBA" id="ARBA00023015"/>
    </source>
</evidence>
<feature type="domain" description="RNA polymerase sigma-70 region 2" evidence="5">
    <location>
        <begin position="30"/>
        <end position="96"/>
    </location>
</feature>
<organism evidence="7 8">
    <name type="scientific">Marinisporobacter balticus</name>
    <dbReference type="NCBI Taxonomy" id="2018667"/>
    <lineage>
        <taxon>Bacteria</taxon>
        <taxon>Bacillati</taxon>
        <taxon>Bacillota</taxon>
        <taxon>Clostridia</taxon>
        <taxon>Peptostreptococcales</taxon>
        <taxon>Thermotaleaceae</taxon>
        <taxon>Marinisporobacter</taxon>
    </lineage>
</organism>
<keyword evidence="4" id="KW-0804">Transcription</keyword>
<dbReference type="InterPro" id="IPR007627">
    <property type="entry name" value="RNA_pol_sigma70_r2"/>
</dbReference>
<dbReference type="InterPro" id="IPR013249">
    <property type="entry name" value="RNA_pol_sigma70_r4_t2"/>
</dbReference>
<dbReference type="PANTHER" id="PTHR43133:SF51">
    <property type="entry name" value="RNA POLYMERASE SIGMA FACTOR"/>
    <property type="match status" value="1"/>
</dbReference>
<keyword evidence="8" id="KW-1185">Reference proteome</keyword>
<keyword evidence="3" id="KW-0731">Sigma factor</keyword>
<dbReference type="CDD" id="cd06171">
    <property type="entry name" value="Sigma70_r4"/>
    <property type="match status" value="1"/>
</dbReference>
<keyword evidence="2" id="KW-0805">Transcription regulation</keyword>